<dbReference type="GO" id="GO:0008324">
    <property type="term" value="F:monoatomic cation transmembrane transporter activity"/>
    <property type="evidence" value="ECO:0007669"/>
    <property type="project" value="InterPro"/>
</dbReference>
<dbReference type="InterPro" id="IPR006037">
    <property type="entry name" value="RCK_C"/>
</dbReference>
<dbReference type="SUPFAM" id="SSF109755">
    <property type="entry name" value="PhoU-like"/>
    <property type="match status" value="1"/>
</dbReference>
<dbReference type="Pfam" id="PF01895">
    <property type="entry name" value="PhoU"/>
    <property type="match status" value="1"/>
</dbReference>
<evidence type="ECO:0000259" key="1">
    <source>
        <dbReference type="PROSITE" id="PS51202"/>
    </source>
</evidence>
<keyword evidence="2" id="KW-0813">Transport</keyword>
<dbReference type="HOGENOM" id="CLU_104481_0_0_2"/>
<reference evidence="2 3" key="1">
    <citation type="journal article" date="2015" name="Int. J. Syst. Evol. Microbiol.">
        <title>Thermococcus eurythermalis sp. nov., a conditional piezophilic hyperthermophilic archaeon with a wide temperature range isolated from an oil-immersed chimney in the Guaymas Basin.</title>
        <authorList>
            <person name="Zhao W."/>
            <person name="Zeng X."/>
            <person name="Xiao X."/>
        </authorList>
    </citation>
    <scope>NUCLEOTIDE SEQUENCE [LARGE SCALE GENOMIC DNA]</scope>
    <source>
        <strain evidence="2 3">A501</strain>
    </source>
</reference>
<dbReference type="InterPro" id="IPR036721">
    <property type="entry name" value="RCK_C_sf"/>
</dbReference>
<dbReference type="Proteomes" id="UP000029980">
    <property type="component" value="Chromosome"/>
</dbReference>
<dbReference type="AlphaFoldDB" id="A0A097QWJ2"/>
<protein>
    <submittedName>
        <fullName evidence="2">Potassium channel protein</fullName>
    </submittedName>
</protein>
<dbReference type="EMBL" id="CP008887">
    <property type="protein sequence ID" value="AIU70850.1"/>
    <property type="molecule type" value="Genomic_DNA"/>
</dbReference>
<keyword evidence="3" id="KW-1185">Reference proteome</keyword>
<dbReference type="SUPFAM" id="SSF116726">
    <property type="entry name" value="TrkA C-terminal domain-like"/>
    <property type="match status" value="1"/>
</dbReference>
<dbReference type="PANTHER" id="PTHR30445:SF8">
    <property type="entry name" value="K(+)_H(+) ANTIPORTER SUBUNIT KHTT"/>
    <property type="match status" value="1"/>
</dbReference>
<dbReference type="Pfam" id="PF02080">
    <property type="entry name" value="TrkA_C"/>
    <property type="match status" value="1"/>
</dbReference>
<sequence>MEEWDEIDVPNNVKDIFIEMKNTAELMVDLAYSSLLFQEKEIAEEVLELEEYLDLLNYHLMVKAVLAARSPKEAEQITAILQMGRAIDEISNAAADLAKMVLEEKLHPVVRDVILESEETIGKVEVSPDSILVGKTLEELDLATNTGVWVSAIRRGKRWIFDPDEDTKIMPGDIIIGRGTRTALDYLKEIARGILKVMRNE</sequence>
<proteinExistence type="predicted"/>
<dbReference type="GO" id="GO:0006813">
    <property type="term" value="P:potassium ion transport"/>
    <property type="evidence" value="ECO:0007669"/>
    <property type="project" value="InterPro"/>
</dbReference>
<organism evidence="2 3">
    <name type="scientific">Thermococcus eurythermalis</name>
    <dbReference type="NCBI Taxonomy" id="1505907"/>
    <lineage>
        <taxon>Archaea</taxon>
        <taxon>Methanobacteriati</taxon>
        <taxon>Methanobacteriota</taxon>
        <taxon>Thermococci</taxon>
        <taxon>Thermococcales</taxon>
        <taxon>Thermococcaceae</taxon>
        <taxon>Thermococcus</taxon>
    </lineage>
</organism>
<dbReference type="PROSITE" id="PS51202">
    <property type="entry name" value="RCK_C"/>
    <property type="match status" value="1"/>
</dbReference>
<feature type="domain" description="RCK C-terminal" evidence="1">
    <location>
        <begin position="107"/>
        <end position="193"/>
    </location>
</feature>
<dbReference type="InterPro" id="IPR026022">
    <property type="entry name" value="PhoU_dom"/>
</dbReference>
<name>A0A097QWJ2_9EURY</name>
<dbReference type="Gene3D" id="1.20.58.220">
    <property type="entry name" value="Phosphate transport system protein phou homolog 2, domain 2"/>
    <property type="match status" value="1"/>
</dbReference>
<dbReference type="STRING" id="1505907.TEU_11185"/>
<evidence type="ECO:0000313" key="2">
    <source>
        <dbReference type="EMBL" id="AIU70850.1"/>
    </source>
</evidence>
<keyword evidence="2" id="KW-0407">Ion channel</keyword>
<dbReference type="KEGG" id="teu:TEU_11185"/>
<dbReference type="GeneID" id="25153992"/>
<dbReference type="InterPro" id="IPR050144">
    <property type="entry name" value="AAE_transporter"/>
</dbReference>
<dbReference type="Gene3D" id="3.30.70.1450">
    <property type="entry name" value="Regulator of K+ conductance, C-terminal domain"/>
    <property type="match status" value="1"/>
</dbReference>
<dbReference type="PANTHER" id="PTHR30445">
    <property type="entry name" value="K(+)_H(+) ANTIPORTER SUBUNIT KHTT"/>
    <property type="match status" value="1"/>
</dbReference>
<gene>
    <name evidence="2" type="ORF">TEU_11185</name>
</gene>
<evidence type="ECO:0000313" key="3">
    <source>
        <dbReference type="Proteomes" id="UP000029980"/>
    </source>
</evidence>
<dbReference type="OrthoDB" id="85913at2157"/>
<accession>A0A097QWJ2</accession>
<keyword evidence="2" id="KW-0406">Ion transport</keyword>
<dbReference type="RefSeq" id="WP_050003804.1">
    <property type="nucleotide sequence ID" value="NZ_CP008887.1"/>
</dbReference>
<dbReference type="InterPro" id="IPR038078">
    <property type="entry name" value="PhoU-like_sf"/>
</dbReference>